<dbReference type="AlphaFoldDB" id="A0A2H0CVB4"/>
<evidence type="ECO:0000313" key="2">
    <source>
        <dbReference type="Proteomes" id="UP000230638"/>
    </source>
</evidence>
<name>A0A2H0CVB4_9BACT</name>
<dbReference type="Proteomes" id="UP000230638">
    <property type="component" value="Unassembled WGS sequence"/>
</dbReference>
<organism evidence="1 2">
    <name type="scientific">Candidatus Lloydbacteria bacterium CG22_combo_CG10-13_8_21_14_all_47_15</name>
    <dbReference type="NCBI Taxonomy" id="1974635"/>
    <lineage>
        <taxon>Bacteria</taxon>
        <taxon>Candidatus Lloydiibacteriota</taxon>
    </lineage>
</organism>
<dbReference type="SUPFAM" id="SSF56801">
    <property type="entry name" value="Acetyl-CoA synthetase-like"/>
    <property type="match status" value="1"/>
</dbReference>
<dbReference type="PANTHER" id="PTHR43845:SF1">
    <property type="entry name" value="BLR5969 PROTEIN"/>
    <property type="match status" value="1"/>
</dbReference>
<evidence type="ECO:0000313" key="1">
    <source>
        <dbReference type="EMBL" id="PIP73330.1"/>
    </source>
</evidence>
<dbReference type="EMBL" id="PCTL01000023">
    <property type="protein sequence ID" value="PIP73330.1"/>
    <property type="molecule type" value="Genomic_DNA"/>
</dbReference>
<dbReference type="PANTHER" id="PTHR43845">
    <property type="entry name" value="BLR5969 PROTEIN"/>
    <property type="match status" value="1"/>
</dbReference>
<reference evidence="1 2" key="1">
    <citation type="submission" date="2017-09" db="EMBL/GenBank/DDBJ databases">
        <title>Depth-based differentiation of microbial function through sediment-hosted aquifers and enrichment of novel symbionts in the deep terrestrial subsurface.</title>
        <authorList>
            <person name="Probst A.J."/>
            <person name="Ladd B."/>
            <person name="Jarett J.K."/>
            <person name="Geller-Mcgrath D.E."/>
            <person name="Sieber C.M."/>
            <person name="Emerson J.B."/>
            <person name="Anantharaman K."/>
            <person name="Thomas B.C."/>
            <person name="Malmstrom R."/>
            <person name="Stieglmeier M."/>
            <person name="Klingl A."/>
            <person name="Woyke T."/>
            <person name="Ryan C.M."/>
            <person name="Banfield J.F."/>
        </authorList>
    </citation>
    <scope>NUCLEOTIDE SEQUENCE [LARGE SCALE GENOMIC DNA]</scope>
    <source>
        <strain evidence="1">CG22_combo_CG10-13_8_21_14_all_47_15</strain>
    </source>
</reference>
<dbReference type="Gene3D" id="3.40.50.12780">
    <property type="entry name" value="N-terminal domain of ligase-like"/>
    <property type="match status" value="1"/>
</dbReference>
<evidence type="ECO:0008006" key="3">
    <source>
        <dbReference type="Google" id="ProtNLM"/>
    </source>
</evidence>
<sequence length="431" mass="48686">MGYYHIDMLSLEKRNELVAFVTEHTKSNFYRGLYGLQDSSDTFSVSSEGEWRNLPTFTKDDLIPIQMSEMSFLPLKEIDHVRASSGTSGKPPLFSPRTEVRGVDYRLKYHDFKNPILSFGVPLMPHWHEELQRNQGSRATTVTFDPQNPEICAHLASVIGVDAISFFVHHMKIAGEALKKYNHTSEIRFIELAGGICSRGLYEYIRETFRNAVIVPFYGSSETEDVPIGVPCHPMDGSDPLSVYHPKDTHYLELIHPETGEWVEPVPGAEGDLLITSYPGWPCAVPLIRFRIGDRVSILDSKCSHTDFAFTVLGRTDLDILKIQGGVIRADEIARVLRLFSDLVTDDFELHSYEKKSGHLIDTNIEIHVDPKRIPFDFNQFARSLESSIRVGPEKSYADGVSVGTYRSISCKKIGPNDGTKKRKRIVLHTI</sequence>
<protein>
    <recommendedName>
        <fullName evidence="3">AMP-dependent synthetase/ligase domain-containing protein</fullName>
    </recommendedName>
</protein>
<comment type="caution">
    <text evidence="1">The sequence shown here is derived from an EMBL/GenBank/DDBJ whole genome shotgun (WGS) entry which is preliminary data.</text>
</comment>
<gene>
    <name evidence="1" type="ORF">COW88_02325</name>
</gene>
<dbReference type="InterPro" id="IPR042099">
    <property type="entry name" value="ANL_N_sf"/>
</dbReference>
<accession>A0A2H0CVB4</accession>
<proteinExistence type="predicted"/>